<evidence type="ECO:0000256" key="1">
    <source>
        <dbReference type="ARBA" id="ARBA00008791"/>
    </source>
</evidence>
<dbReference type="EMBL" id="CP017757">
    <property type="protein sequence ID" value="AQV94001.1"/>
    <property type="molecule type" value="Genomic_DNA"/>
</dbReference>
<accession>A0A1U9UP49</accession>
<feature type="domain" description="UspA" evidence="2">
    <location>
        <begin position="197"/>
        <end position="279"/>
    </location>
</feature>
<dbReference type="Proteomes" id="UP000189627">
    <property type="component" value="Chromosome 1"/>
</dbReference>
<dbReference type="RefSeq" id="WP_078196294.1">
    <property type="nucleotide sequence ID" value="NZ_CP017757.2"/>
</dbReference>
<evidence type="ECO:0000259" key="2">
    <source>
        <dbReference type="Pfam" id="PF00582"/>
    </source>
</evidence>
<dbReference type="InterPro" id="IPR006016">
    <property type="entry name" value="UspA"/>
</dbReference>
<name>A0A1U9UP49_CUPNE</name>
<dbReference type="PANTHER" id="PTHR46268:SF15">
    <property type="entry name" value="UNIVERSAL STRESS PROTEIN HP_0031"/>
    <property type="match status" value="1"/>
</dbReference>
<dbReference type="OrthoDB" id="9804721at2"/>
<gene>
    <name evidence="3" type="ORF">BJN34_08870</name>
</gene>
<sequence>MDFRTILVDLSEDAARPARIETAARLATRFGGSVVGLTATGTHLEPFRGAGKEAGQYAVLAASYLHKLAAGHKEALDTLTRQVSPAIPTRHIVVDAESGWALADAGRYADLILPAPPSAQADVPALLAGVAEYALLNAGRPILLVPGATVPRTGGHVAIAWNGGREAVRAVADALPWLAHASAVSVLVVVSEGRHGAVVEQAAYRDSADRLTAWLVSHGIHANLLVGEGDPDHVLPQLAEKVQADLLVAGGYGRSRLREFVLGGTTRALLRQTGLPVFMSH</sequence>
<protein>
    <submittedName>
        <fullName evidence="3">Universal stress protein UspA</fullName>
    </submittedName>
</protein>
<dbReference type="Gene3D" id="3.40.50.12370">
    <property type="match status" value="1"/>
</dbReference>
<dbReference type="KEGG" id="cuh:BJN34_08870"/>
<dbReference type="PANTHER" id="PTHR46268">
    <property type="entry name" value="STRESS RESPONSE PROTEIN NHAX"/>
    <property type="match status" value="1"/>
</dbReference>
<comment type="similarity">
    <text evidence="1">Belongs to the universal stress protein A family.</text>
</comment>
<proteinExistence type="inferred from homology"/>
<dbReference type="AlphaFoldDB" id="A0A1U9UP49"/>
<dbReference type="CDD" id="cd00293">
    <property type="entry name" value="USP-like"/>
    <property type="match status" value="1"/>
</dbReference>
<dbReference type="Pfam" id="PF00582">
    <property type="entry name" value="Usp"/>
    <property type="match status" value="1"/>
</dbReference>
<organism evidence="3 4">
    <name type="scientific">Cupriavidus necator</name>
    <name type="common">Alcaligenes eutrophus</name>
    <name type="synonym">Ralstonia eutropha</name>
    <dbReference type="NCBI Taxonomy" id="106590"/>
    <lineage>
        <taxon>Bacteria</taxon>
        <taxon>Pseudomonadati</taxon>
        <taxon>Pseudomonadota</taxon>
        <taxon>Betaproteobacteria</taxon>
        <taxon>Burkholderiales</taxon>
        <taxon>Burkholderiaceae</taxon>
        <taxon>Cupriavidus</taxon>
    </lineage>
</organism>
<reference evidence="4" key="1">
    <citation type="submission" date="2017-02" db="EMBL/GenBank/DDBJ databases">
        <title>Complete genome sequence of Cupriavidus necator strain NH9, a 3-chlorobenzoate degrader.</title>
        <authorList>
            <person name="Moriuchi R."/>
            <person name="Dohra H."/>
            <person name="Ogawa N."/>
        </authorList>
    </citation>
    <scope>NUCLEOTIDE SEQUENCE [LARGE SCALE GENOMIC DNA]</scope>
    <source>
        <strain evidence="4">NH9</strain>
    </source>
</reference>
<evidence type="ECO:0000313" key="3">
    <source>
        <dbReference type="EMBL" id="AQV94001.1"/>
    </source>
</evidence>
<dbReference type="SUPFAM" id="SSF52402">
    <property type="entry name" value="Adenine nucleotide alpha hydrolases-like"/>
    <property type="match status" value="2"/>
</dbReference>
<evidence type="ECO:0000313" key="4">
    <source>
        <dbReference type="Proteomes" id="UP000189627"/>
    </source>
</evidence>